<evidence type="ECO:0000313" key="3">
    <source>
        <dbReference type="Proteomes" id="UP000184031"/>
    </source>
</evidence>
<name>A0A1M6WDA8_9FLAO</name>
<evidence type="ECO:0000313" key="4">
    <source>
        <dbReference type="Proteomes" id="UP000198940"/>
    </source>
</evidence>
<dbReference type="STRING" id="1055723.SAMN05216293_2256"/>
<dbReference type="EMBL" id="FOKU01000011">
    <property type="protein sequence ID" value="SFC44287.1"/>
    <property type="molecule type" value="Genomic_DNA"/>
</dbReference>
<sequence length="84" mass="9391">MVFRLGAMEYFGNEVYLVCGIMNYSGIDFEIGYLKVLLGIVANSPSLLHKLVGSNKSRFITVLENTTILGLIEGKQDIEEFFPL</sequence>
<comment type="caution">
    <text evidence="2">The sequence shown here is derived from an EMBL/GenBank/DDBJ whole genome shotgun (WGS) entry which is preliminary data.</text>
</comment>
<dbReference type="Proteomes" id="UP000198940">
    <property type="component" value="Unassembled WGS sequence"/>
</dbReference>
<reference evidence="2 3" key="1">
    <citation type="submission" date="2016-11" db="EMBL/GenBank/DDBJ databases">
        <authorList>
            <person name="Varghese N."/>
            <person name="Submissions S."/>
        </authorList>
    </citation>
    <scope>NUCLEOTIDE SEQUENCE [LARGE SCALE GENOMIC DNA]</scope>
    <source>
        <strain evidence="2 3">CGMCC 1.12174</strain>
        <strain evidence="1 4">DSM 26351</strain>
    </source>
</reference>
<gene>
    <name evidence="1" type="ORF">SAMN04487891_11155</name>
    <name evidence="2" type="ORF">SAMN05216293_2256</name>
</gene>
<evidence type="ECO:0000313" key="1">
    <source>
        <dbReference type="EMBL" id="SFC44287.1"/>
    </source>
</evidence>
<dbReference type="EMBL" id="FRAT01000005">
    <property type="protein sequence ID" value="SHK91634.1"/>
    <property type="molecule type" value="Genomic_DNA"/>
</dbReference>
<keyword evidence="4" id="KW-1185">Reference proteome</keyword>
<protein>
    <submittedName>
        <fullName evidence="2">Uncharacterized protein</fullName>
    </submittedName>
</protein>
<dbReference type="Proteomes" id="UP000184031">
    <property type="component" value="Unassembled WGS sequence"/>
</dbReference>
<proteinExistence type="predicted"/>
<dbReference type="AlphaFoldDB" id="A0A1M6WDA8"/>
<organism evidence="2 3">
    <name type="scientific">Flagellimonas taeanensis</name>
    <dbReference type="NCBI Taxonomy" id="1005926"/>
    <lineage>
        <taxon>Bacteria</taxon>
        <taxon>Pseudomonadati</taxon>
        <taxon>Bacteroidota</taxon>
        <taxon>Flavobacteriia</taxon>
        <taxon>Flavobacteriales</taxon>
        <taxon>Flavobacteriaceae</taxon>
        <taxon>Flagellimonas</taxon>
    </lineage>
</organism>
<evidence type="ECO:0000313" key="2">
    <source>
        <dbReference type="EMBL" id="SHK91634.1"/>
    </source>
</evidence>
<accession>A0A1M6WDA8</accession>